<evidence type="ECO:0000313" key="2">
    <source>
        <dbReference type="EMBL" id="KZL05413.1"/>
    </source>
</evidence>
<dbReference type="AlphaFoldDB" id="A0A165T4E0"/>
<evidence type="ECO:0000313" key="3">
    <source>
        <dbReference type="Proteomes" id="UP000076577"/>
    </source>
</evidence>
<feature type="transmembrane region" description="Helical" evidence="1">
    <location>
        <begin position="20"/>
        <end position="38"/>
    </location>
</feature>
<dbReference type="EMBL" id="LMCB01000152">
    <property type="protein sequence ID" value="KZL05413.1"/>
    <property type="molecule type" value="Genomic_DNA"/>
</dbReference>
<proteinExistence type="predicted"/>
<keyword evidence="1" id="KW-1133">Transmembrane helix</keyword>
<keyword evidence="1" id="KW-0472">Membrane</keyword>
<dbReference type="RefSeq" id="WP_068010568.1">
    <property type="nucleotide sequence ID" value="NZ_FOFM01000001.1"/>
</dbReference>
<sequence length="118" mass="12966">MNASKVKSNCYVDDARPVKHNIISLLVFFALTAAVFLAQSLPGKELEQVVVFVSPFSERTRAVQVVAEAGGQLMNTGFWSWIVLANSQNSDFIEKLYTSGAWFVGSGEVFSACFPRPE</sequence>
<dbReference type="PATRIC" id="fig|989403.3.peg.4752"/>
<organism evidence="2 3">
    <name type="scientific">Pseudovibrio axinellae</name>
    <dbReference type="NCBI Taxonomy" id="989403"/>
    <lineage>
        <taxon>Bacteria</taxon>
        <taxon>Pseudomonadati</taxon>
        <taxon>Pseudomonadota</taxon>
        <taxon>Alphaproteobacteria</taxon>
        <taxon>Hyphomicrobiales</taxon>
        <taxon>Stappiaceae</taxon>
        <taxon>Pseudovibrio</taxon>
    </lineage>
</organism>
<reference evidence="2 3" key="1">
    <citation type="journal article" date="2016" name="Front. Microbiol.">
        <title>Comparative Genomic Analysis Reveals a Diverse Repertoire of Genes Involved in Prokaryote-Eukaryote Interactions within the Pseudovibrio Genus.</title>
        <authorList>
            <person name="Romano S."/>
            <person name="Fernandez-Guerra A."/>
            <person name="Reen F.J."/>
            <person name="Glockner F.O."/>
            <person name="Crowley S.P."/>
            <person name="O'Sullivan O."/>
            <person name="Cotter P.D."/>
            <person name="Adams C."/>
            <person name="Dobson A.D."/>
            <person name="O'Gara F."/>
        </authorList>
    </citation>
    <scope>NUCLEOTIDE SEQUENCE [LARGE SCALE GENOMIC DNA]</scope>
    <source>
        <strain evidence="2 3">Ad2</strain>
    </source>
</reference>
<gene>
    <name evidence="2" type="ORF">PsAD2_04338</name>
</gene>
<keyword evidence="3" id="KW-1185">Reference proteome</keyword>
<protein>
    <submittedName>
        <fullName evidence="2">Uncharacterized protein</fullName>
    </submittedName>
</protein>
<evidence type="ECO:0000256" key="1">
    <source>
        <dbReference type="SAM" id="Phobius"/>
    </source>
</evidence>
<dbReference type="OrthoDB" id="8117243at2"/>
<name>A0A165T4E0_9HYPH</name>
<accession>A0A165T4E0</accession>
<keyword evidence="1" id="KW-0812">Transmembrane</keyword>
<dbReference type="Proteomes" id="UP000076577">
    <property type="component" value="Unassembled WGS sequence"/>
</dbReference>
<comment type="caution">
    <text evidence="2">The sequence shown here is derived from an EMBL/GenBank/DDBJ whole genome shotgun (WGS) entry which is preliminary data.</text>
</comment>